<evidence type="ECO:0000256" key="1">
    <source>
        <dbReference type="SAM" id="MobiDB-lite"/>
    </source>
</evidence>
<feature type="region of interest" description="Disordered" evidence="1">
    <location>
        <begin position="1"/>
        <end position="42"/>
    </location>
</feature>
<evidence type="ECO:0000313" key="2">
    <source>
        <dbReference type="EMBL" id="GGI20277.1"/>
    </source>
</evidence>
<feature type="compositionally biased region" description="Basic and acidic residues" evidence="1">
    <location>
        <begin position="7"/>
        <end position="24"/>
    </location>
</feature>
<reference evidence="2" key="2">
    <citation type="submission" date="2022-12" db="EMBL/GenBank/DDBJ databases">
        <authorList>
            <person name="Sun Q."/>
            <person name="Zhou Y."/>
        </authorList>
    </citation>
    <scope>NUCLEOTIDE SEQUENCE</scope>
    <source>
        <strain evidence="2">CGMCC 1.15034</strain>
    </source>
</reference>
<sequence>MIAGDAEPQHRLNADAIGGRRDAEGGETPDGTDEMTTRDHGSPIVMLRLDGIRLERKWGAFVQIICTALQTSVNLTGSS</sequence>
<dbReference type="Proteomes" id="UP000625079">
    <property type="component" value="Unassembled WGS sequence"/>
</dbReference>
<evidence type="ECO:0000313" key="3">
    <source>
        <dbReference type="Proteomes" id="UP000625079"/>
    </source>
</evidence>
<dbReference type="EMBL" id="BMHC01000001">
    <property type="protein sequence ID" value="GGI20277.1"/>
    <property type="molecule type" value="Genomic_DNA"/>
</dbReference>
<accession>A0AA88B6B9</accession>
<dbReference type="AlphaFoldDB" id="A0AA88B6B9"/>
<name>A0AA88B6B9_9BRAD</name>
<gene>
    <name evidence="2" type="ORF">GCM10010987_08550</name>
</gene>
<organism evidence="2 3">
    <name type="scientific">Bradyrhizobium guangdongense</name>
    <dbReference type="NCBI Taxonomy" id="1325090"/>
    <lineage>
        <taxon>Bacteria</taxon>
        <taxon>Pseudomonadati</taxon>
        <taxon>Pseudomonadota</taxon>
        <taxon>Alphaproteobacteria</taxon>
        <taxon>Hyphomicrobiales</taxon>
        <taxon>Nitrobacteraceae</taxon>
        <taxon>Bradyrhizobium</taxon>
    </lineage>
</organism>
<proteinExistence type="predicted"/>
<protein>
    <submittedName>
        <fullName evidence="2">Uncharacterized protein</fullName>
    </submittedName>
</protein>
<comment type="caution">
    <text evidence="2">The sequence shown here is derived from an EMBL/GenBank/DDBJ whole genome shotgun (WGS) entry which is preliminary data.</text>
</comment>
<reference evidence="2" key="1">
    <citation type="journal article" date="2014" name="Int. J. Syst. Evol. Microbiol.">
        <title>Complete genome sequence of Corynebacterium casei LMG S-19264T (=DSM 44701T), isolated from a smear-ripened cheese.</title>
        <authorList>
            <consortium name="US DOE Joint Genome Institute (JGI-PGF)"/>
            <person name="Walter F."/>
            <person name="Albersmeier A."/>
            <person name="Kalinowski J."/>
            <person name="Ruckert C."/>
        </authorList>
    </citation>
    <scope>NUCLEOTIDE SEQUENCE</scope>
    <source>
        <strain evidence="2">CGMCC 1.15034</strain>
    </source>
</reference>